<sequence length="1779" mass="197313">MPIHLQPDVEADIVDPGNFYISLGDVILTLEERGSWLRHEWGWSPKSCFVLHDEELEAVDFEEVDFLVEKMTRAGDGIDSKADSDFGEDTDSDSDGSGGSDGDIHSGAKLTFSLRHHTLWKIVMGKPVRLKEISMSCSGERHVIHTSEAADVRTIHELVPNQQHQLRKLQLLARSAGLGLGSGSDDPFLPVPARTCGVKVRQNHWHVLTISADLPFSMVFWLDGERILEIEPGYPGLAAKGPFSLVTKYGLSIFGTKGLCSKSQKKWMLGGQIRELRIALGNLPSRMEVLHVCQPKGAWLCRCSACERQGRQTRNSSTAIACWKCGAAKVKSGPPPPQNPDPKTGLLTVVADEFKRLVVTRDCSVFVACAADSCIPSTQIKPLMHQLAQLTQNLGNSSEDQVVVAVMDTDENETNADYFPEPYMPNMKLFVKGNKKRPVKFEGELTLEAMLQFLQEHTHIKDCTKALSEWYGAYKEKHDIEKHTRRIEKAVEMFYSTAAPNGRCKDVACEVYQTAARLLQADVLLEDVEAGVSCDPMEQVQEMMHLIHATLEASQPEAPIPLILETLIQSSAPKPDSPLEIKQDKMDGRAIARHWKYMEEAVMTGKELRRKVRGLLEGGFPIDDGPYGYSAFWLAAAYVKLEAAQLLFEWGANIHLRGSKEKLLPVEVASYMGHNDVVKWLLLETGAFPGKALHFAAKSGNVGIIEWALNTKALHSFINAPACGWTPLTVAIVHHRPAVSRLLASACSREELEKPLPERVCELCGVALGSTVLHLIAAHGGCYEHLVDLLLRTSPDLKEKRDQLDQTPFDVAIPKLKPRLNDAFLGCLTSIRQSLLSTPGRIPLKQLQRHVAAKPFSAETTDLDWQEVATILHRSNEVCSDPARELKKDAAFPHLKHVEKELMIDTGVTAWFQDCMSEGAPTAEGLVSQAQKAETTIRKVLQGNLEDELEPVDVQQGGKLEFSFKGSSNIAHLGFASFLLHDESLLRKVSAEELVATMDILTVVLDLENCSAVKDMLTKLQDCEGITLLAARNHFYVPNPLGVREVICLLEVSCGVPGETHKCIATLRCRCFTKKVLSRVESAKLELRTRLENMTKGHSDAQEFLLKQLGVTVATPGQDLLRSSKGDLEGKVSSLHDRDSAGWSAFLLAAQLNDTAAVEWMLEKDSSIALRRNEAGQTAMLWATFWKSTEMLEIFKRYFPLQLTHADMEGLARLKEVQERARQKDDLVTLSLLQSDSSDFEVGNETLTDQANKEQNTGTSFAGRMGDGMTPSIIRAKVFASRDLVLGFCLEFSGNHKKEYARDVPSTLHGHPQGQWKTLSLKSRQIVKIRSWDSSNPWALCARLEITVASGGVPEVFSFPNQGGQDPDFVFPEMGHLQDSQVVDLHFDGRGSCIDATVAPSQLTLKGSSLCAFSSETSLGHDKCGLEQFLLDILLPHWENEWKKMWPKPAQKDLLEWSDGNSMKGLVEAAKFFVLKAIAEGASATPQIIFALHVHTLSSRIPRDCQQALSSNDPRSHQLWAPYAHHISSALKACPLYSGYVFRTVTFQCDGENACVAKYLEDYGIHVGSEILWPGFPSGTSSSQVARNLLLGHGIEGRPRNIAGIIFKILEARAVSAAPFSKSPEDAEVIFAATSKFRVKGFYQLTDFILEDGASPSALKEWKVSLDVIKQPQLELEAAGKERDLVVLLQQLPPEAPPVSSFVGRLRVRPTQQRGLRLSTLQEMCDDLIEMRVDSGTRGKSCWNMYEVVEHIVKKKTEKKQMSYAELFEENKIDYFVTH</sequence>
<keyword evidence="6" id="KW-1185">Reference proteome</keyword>
<gene>
    <name evidence="5" type="ORF">SCF082_LOCUS53173</name>
</gene>
<evidence type="ECO:0000256" key="3">
    <source>
        <dbReference type="SAM" id="MobiDB-lite"/>
    </source>
</evidence>
<reference evidence="5 6" key="1">
    <citation type="submission" date="2024-02" db="EMBL/GenBank/DDBJ databases">
        <authorList>
            <person name="Chen Y."/>
            <person name="Shah S."/>
            <person name="Dougan E. K."/>
            <person name="Thang M."/>
            <person name="Chan C."/>
        </authorList>
    </citation>
    <scope>NUCLEOTIDE SEQUENCE [LARGE SCALE GENOMIC DNA]</scope>
</reference>
<evidence type="ECO:0000313" key="6">
    <source>
        <dbReference type="Proteomes" id="UP001642464"/>
    </source>
</evidence>
<dbReference type="Gene3D" id="3.40.30.10">
    <property type="entry name" value="Glutaredoxin"/>
    <property type="match status" value="1"/>
</dbReference>
<name>A0ABP0SR07_9DINO</name>
<dbReference type="Pfam" id="PF12796">
    <property type="entry name" value="Ank_2"/>
    <property type="match status" value="1"/>
</dbReference>
<accession>A0ABP0SR07</accession>
<keyword evidence="2" id="KW-0040">ANK repeat</keyword>
<evidence type="ECO:0000259" key="4">
    <source>
        <dbReference type="Pfam" id="PF00085"/>
    </source>
</evidence>
<dbReference type="Gene3D" id="3.90.176.10">
    <property type="entry name" value="Toxin ADP-ribosyltransferase, Chain A, domain 1"/>
    <property type="match status" value="1"/>
</dbReference>
<comment type="caution">
    <text evidence="5">The sequence shown here is derived from an EMBL/GenBank/DDBJ whole genome shotgun (WGS) entry which is preliminary data.</text>
</comment>
<dbReference type="Pfam" id="PF00085">
    <property type="entry name" value="Thioredoxin"/>
    <property type="match status" value="1"/>
</dbReference>
<dbReference type="PANTHER" id="PTHR24198">
    <property type="entry name" value="ANKYRIN REPEAT AND PROTEIN KINASE DOMAIN-CONTAINING PROTEIN"/>
    <property type="match status" value="1"/>
</dbReference>
<proteinExistence type="predicted"/>
<dbReference type="PANTHER" id="PTHR24198:SF165">
    <property type="entry name" value="ANKYRIN REPEAT-CONTAINING PROTEIN-RELATED"/>
    <property type="match status" value="1"/>
</dbReference>
<evidence type="ECO:0000313" key="5">
    <source>
        <dbReference type="EMBL" id="CAK9114827.1"/>
    </source>
</evidence>
<dbReference type="SUPFAM" id="SSF52833">
    <property type="entry name" value="Thioredoxin-like"/>
    <property type="match status" value="1"/>
</dbReference>
<dbReference type="InterPro" id="IPR002110">
    <property type="entry name" value="Ankyrin_rpt"/>
</dbReference>
<dbReference type="Proteomes" id="UP001642464">
    <property type="component" value="Unassembled WGS sequence"/>
</dbReference>
<feature type="compositionally biased region" description="Acidic residues" evidence="3">
    <location>
        <begin position="85"/>
        <end position="94"/>
    </location>
</feature>
<dbReference type="InterPro" id="IPR013766">
    <property type="entry name" value="Thioredoxin_domain"/>
</dbReference>
<evidence type="ECO:0000256" key="1">
    <source>
        <dbReference type="ARBA" id="ARBA00022737"/>
    </source>
</evidence>
<dbReference type="Gene3D" id="1.25.40.20">
    <property type="entry name" value="Ankyrin repeat-containing domain"/>
    <property type="match status" value="2"/>
</dbReference>
<protein>
    <submittedName>
        <fullName evidence="5">Fibronectin type 3 and ankyrin repeat domains 1 protein (Germ cell-specific gene 1 protein) (GSG1)</fullName>
    </submittedName>
</protein>
<keyword evidence="1" id="KW-0677">Repeat</keyword>
<feature type="domain" description="Thioredoxin" evidence="4">
    <location>
        <begin position="348"/>
        <end position="455"/>
    </location>
</feature>
<feature type="region of interest" description="Disordered" evidence="3">
    <location>
        <begin position="78"/>
        <end position="102"/>
    </location>
</feature>
<dbReference type="EMBL" id="CAXAMM010044462">
    <property type="protein sequence ID" value="CAK9114827.1"/>
    <property type="molecule type" value="Genomic_DNA"/>
</dbReference>
<dbReference type="SMART" id="SM00248">
    <property type="entry name" value="ANK"/>
    <property type="match status" value="7"/>
</dbReference>
<dbReference type="InterPro" id="IPR036770">
    <property type="entry name" value="Ankyrin_rpt-contain_sf"/>
</dbReference>
<dbReference type="SUPFAM" id="SSF56399">
    <property type="entry name" value="ADP-ribosylation"/>
    <property type="match status" value="1"/>
</dbReference>
<organism evidence="5 6">
    <name type="scientific">Durusdinium trenchii</name>
    <dbReference type="NCBI Taxonomy" id="1381693"/>
    <lineage>
        <taxon>Eukaryota</taxon>
        <taxon>Sar</taxon>
        <taxon>Alveolata</taxon>
        <taxon>Dinophyceae</taxon>
        <taxon>Suessiales</taxon>
        <taxon>Symbiodiniaceae</taxon>
        <taxon>Durusdinium</taxon>
    </lineage>
</organism>
<dbReference type="SUPFAM" id="SSF48403">
    <property type="entry name" value="Ankyrin repeat"/>
    <property type="match status" value="2"/>
</dbReference>
<dbReference type="InterPro" id="IPR036249">
    <property type="entry name" value="Thioredoxin-like_sf"/>
</dbReference>
<evidence type="ECO:0000256" key="2">
    <source>
        <dbReference type="ARBA" id="ARBA00023043"/>
    </source>
</evidence>